<dbReference type="GO" id="GO:0030042">
    <property type="term" value="P:actin filament depolymerization"/>
    <property type="evidence" value="ECO:0007669"/>
    <property type="project" value="InterPro"/>
</dbReference>
<dbReference type="InterPro" id="IPR029006">
    <property type="entry name" value="ADF-H/Gelsolin-like_dom_sf"/>
</dbReference>
<dbReference type="SMART" id="SM00102">
    <property type="entry name" value="ADF"/>
    <property type="match status" value="1"/>
</dbReference>
<evidence type="ECO:0000256" key="1">
    <source>
        <dbReference type="ARBA" id="ARBA00006844"/>
    </source>
</evidence>
<evidence type="ECO:0000313" key="4">
    <source>
        <dbReference type="EnsemblMetazoa" id="G23042.3:cds"/>
    </source>
</evidence>
<dbReference type="AlphaFoldDB" id="A0A8W8KGA2"/>
<feature type="domain" description="ADF-H" evidence="3">
    <location>
        <begin position="8"/>
        <end position="140"/>
    </location>
</feature>
<keyword evidence="5" id="KW-1185">Reference proteome</keyword>
<organism evidence="4 5">
    <name type="scientific">Magallana gigas</name>
    <name type="common">Pacific oyster</name>
    <name type="synonym">Crassostrea gigas</name>
    <dbReference type="NCBI Taxonomy" id="29159"/>
    <lineage>
        <taxon>Eukaryota</taxon>
        <taxon>Metazoa</taxon>
        <taxon>Spiralia</taxon>
        <taxon>Lophotrochozoa</taxon>
        <taxon>Mollusca</taxon>
        <taxon>Bivalvia</taxon>
        <taxon>Autobranchia</taxon>
        <taxon>Pteriomorphia</taxon>
        <taxon>Ostreida</taxon>
        <taxon>Ostreoidea</taxon>
        <taxon>Ostreidae</taxon>
        <taxon>Magallana</taxon>
    </lineage>
</organism>
<reference evidence="4" key="1">
    <citation type="submission" date="2022-08" db="UniProtKB">
        <authorList>
            <consortium name="EnsemblMetazoa"/>
        </authorList>
    </citation>
    <scope>IDENTIFICATION</scope>
    <source>
        <strain evidence="4">05x7-T-G4-1.051#20</strain>
    </source>
</reference>
<proteinExistence type="inferred from homology"/>
<comment type="similarity">
    <text evidence="1">Belongs to the actin-binding proteins ADF family.</text>
</comment>
<dbReference type="InterPro" id="IPR017904">
    <property type="entry name" value="ADF/Cofilin"/>
</dbReference>
<dbReference type="GO" id="GO:0003779">
    <property type="term" value="F:actin binding"/>
    <property type="evidence" value="ECO:0007669"/>
    <property type="project" value="UniProtKB-KW"/>
</dbReference>
<dbReference type="SUPFAM" id="SSF55753">
    <property type="entry name" value="Actin depolymerizing proteins"/>
    <property type="match status" value="1"/>
</dbReference>
<dbReference type="CDD" id="cd11286">
    <property type="entry name" value="ADF_cofilin_like"/>
    <property type="match status" value="1"/>
</dbReference>
<dbReference type="PROSITE" id="PS51263">
    <property type="entry name" value="ADF_H"/>
    <property type="match status" value="1"/>
</dbReference>
<keyword evidence="2" id="KW-0009">Actin-binding</keyword>
<evidence type="ECO:0000313" key="5">
    <source>
        <dbReference type="Proteomes" id="UP000005408"/>
    </source>
</evidence>
<dbReference type="Proteomes" id="UP000005408">
    <property type="component" value="Unassembled WGS sequence"/>
</dbReference>
<dbReference type="Pfam" id="PF00241">
    <property type="entry name" value="Cofilin_ADF"/>
    <property type="match status" value="1"/>
</dbReference>
<dbReference type="Gene3D" id="3.40.20.10">
    <property type="entry name" value="Severin"/>
    <property type="match status" value="1"/>
</dbReference>
<evidence type="ECO:0000259" key="3">
    <source>
        <dbReference type="PROSITE" id="PS51263"/>
    </source>
</evidence>
<accession>A0A8W8KGA2</accession>
<dbReference type="GO" id="GO:0015629">
    <property type="term" value="C:actin cytoskeleton"/>
    <property type="evidence" value="ECO:0007669"/>
    <property type="project" value="InterPro"/>
</dbReference>
<dbReference type="InterPro" id="IPR002108">
    <property type="entry name" value="ADF-H"/>
</dbReference>
<name>A0A8W8KGA2_MAGGI</name>
<sequence>MPGGGMSGITVAGDAFTAYQALQKNKEHSFIVFKIQDEKTIIVAEKGDKSLTWDDLISRLPADNGAYVVYDLSYKAKSGAENTKPILITWAPDAAPIKVKMMYSSSKDSLKKALGQGLGIEIQANDLSDLDLNEIRQRQESRTIQIVNRFQVLFNNVPCNSKYLWTLVHCNSWNERILVI</sequence>
<protein>
    <recommendedName>
        <fullName evidence="3">ADF-H domain-containing protein</fullName>
    </recommendedName>
</protein>
<evidence type="ECO:0000256" key="2">
    <source>
        <dbReference type="ARBA" id="ARBA00023203"/>
    </source>
</evidence>
<dbReference type="PANTHER" id="PTHR11913">
    <property type="entry name" value="COFILIN-RELATED"/>
    <property type="match status" value="1"/>
</dbReference>
<dbReference type="EnsemblMetazoa" id="G23042.3">
    <property type="protein sequence ID" value="G23042.3:cds"/>
    <property type="gene ID" value="G23042"/>
</dbReference>